<dbReference type="GO" id="GO:0006099">
    <property type="term" value="P:tricarboxylic acid cycle"/>
    <property type="evidence" value="ECO:0007669"/>
    <property type="project" value="TreeGrafter"/>
</dbReference>
<dbReference type="PANTHER" id="PTHR43160:SF4">
    <property type="entry name" value="ACONITATE HYDRATASE B"/>
    <property type="match status" value="1"/>
</dbReference>
<gene>
    <name evidence="4" type="ORF">LCGC14_3033320</name>
</gene>
<dbReference type="PANTHER" id="PTHR43160">
    <property type="entry name" value="ACONITATE HYDRATASE B"/>
    <property type="match status" value="1"/>
</dbReference>
<sequence length="314" mass="35030">IVTSYNRNFPGRNDGRRETMNFIGSPEMVIALALGGNLSFNPLIHTLTAADGSKFKLDPPKKSPEVPENGFKRPEGIYVEPSKNPESVEVIINKNSNRLQLLEPFDTWNGKDFEELPIMIKAKGKCTTDHISPAGAWLSFRGHLDNLSDNMLLGAVNAFNDQVGKGKNILTNEIEPCPKIARQYKAKQIRWVIIGDSNYGEGSSREHAAMTPRFLGCAAVIVKSLARIHETNLKKQGILALTFENESDYDKIKENDRISIIGLNNLKPATPVKCIIQHDDGSKEEISLNHSYNNFQLEWFRAGSALNVLRSKEN</sequence>
<proteinExistence type="predicted"/>
<dbReference type="Gene3D" id="3.30.499.10">
    <property type="entry name" value="Aconitase, domain 3"/>
    <property type="match status" value="1"/>
</dbReference>
<evidence type="ECO:0000313" key="4">
    <source>
        <dbReference type="EMBL" id="KKK59545.1"/>
    </source>
</evidence>
<feature type="region of interest" description="Disordered" evidence="2">
    <location>
        <begin position="55"/>
        <end position="75"/>
    </location>
</feature>
<protein>
    <recommendedName>
        <fullName evidence="3">Aconitase A/isopropylmalate dehydratase small subunit swivel domain-containing protein</fullName>
    </recommendedName>
</protein>
<comment type="caution">
    <text evidence="4">The sequence shown here is derived from an EMBL/GenBank/DDBJ whole genome shotgun (WGS) entry which is preliminary data.</text>
</comment>
<accession>A0A0F8XEZ7</accession>
<reference evidence="4" key="1">
    <citation type="journal article" date="2015" name="Nature">
        <title>Complex archaea that bridge the gap between prokaryotes and eukaryotes.</title>
        <authorList>
            <person name="Spang A."/>
            <person name="Saw J.H."/>
            <person name="Jorgensen S.L."/>
            <person name="Zaremba-Niedzwiedzka K."/>
            <person name="Martijn J."/>
            <person name="Lind A.E."/>
            <person name="van Eijk R."/>
            <person name="Schleper C."/>
            <person name="Guy L."/>
            <person name="Ettema T.J."/>
        </authorList>
    </citation>
    <scope>NUCLEOTIDE SEQUENCE</scope>
</reference>
<dbReference type="Pfam" id="PF00694">
    <property type="entry name" value="Aconitase_C"/>
    <property type="match status" value="1"/>
</dbReference>
<dbReference type="FunFam" id="3.20.19.10:FF:000002">
    <property type="entry name" value="Aconitate hydratase, mitochondrial"/>
    <property type="match status" value="1"/>
</dbReference>
<dbReference type="SUPFAM" id="SSF53732">
    <property type="entry name" value="Aconitase iron-sulfur domain"/>
    <property type="match status" value="1"/>
</dbReference>
<evidence type="ECO:0000259" key="3">
    <source>
        <dbReference type="Pfam" id="PF00694"/>
    </source>
</evidence>
<dbReference type="GO" id="GO:0051539">
    <property type="term" value="F:4 iron, 4 sulfur cluster binding"/>
    <property type="evidence" value="ECO:0007669"/>
    <property type="project" value="TreeGrafter"/>
</dbReference>
<dbReference type="InterPro" id="IPR015931">
    <property type="entry name" value="Acnase/IPM_dHydase_lsu_aba_1/3"/>
</dbReference>
<keyword evidence="1" id="KW-0408">Iron</keyword>
<evidence type="ECO:0000256" key="1">
    <source>
        <dbReference type="ARBA" id="ARBA00023004"/>
    </source>
</evidence>
<feature type="domain" description="Aconitase A/isopropylmalate dehydratase small subunit swivel" evidence="3">
    <location>
        <begin position="118"/>
        <end position="246"/>
    </location>
</feature>
<organism evidence="4">
    <name type="scientific">marine sediment metagenome</name>
    <dbReference type="NCBI Taxonomy" id="412755"/>
    <lineage>
        <taxon>unclassified sequences</taxon>
        <taxon>metagenomes</taxon>
        <taxon>ecological metagenomes</taxon>
    </lineage>
</organism>
<name>A0A0F8XEZ7_9ZZZZ</name>
<dbReference type="InterPro" id="IPR036008">
    <property type="entry name" value="Aconitase_4Fe-4S_dom"/>
</dbReference>
<dbReference type="AlphaFoldDB" id="A0A0F8XEZ7"/>
<feature type="non-terminal residue" evidence="4">
    <location>
        <position position="1"/>
    </location>
</feature>
<dbReference type="Gene3D" id="3.20.19.10">
    <property type="entry name" value="Aconitase, domain 4"/>
    <property type="match status" value="1"/>
</dbReference>
<dbReference type="InterPro" id="IPR000573">
    <property type="entry name" value="AconitaseA/IPMdHydase_ssu_swvl"/>
</dbReference>
<dbReference type="GO" id="GO:0003994">
    <property type="term" value="F:aconitate hydratase activity"/>
    <property type="evidence" value="ECO:0007669"/>
    <property type="project" value="TreeGrafter"/>
</dbReference>
<dbReference type="InterPro" id="IPR050926">
    <property type="entry name" value="Aconitase/IPM_isomerase"/>
</dbReference>
<dbReference type="InterPro" id="IPR015928">
    <property type="entry name" value="Aconitase/3IPM_dehydase_swvl"/>
</dbReference>
<dbReference type="SUPFAM" id="SSF52016">
    <property type="entry name" value="LeuD/IlvD-like"/>
    <property type="match status" value="1"/>
</dbReference>
<evidence type="ECO:0000256" key="2">
    <source>
        <dbReference type="SAM" id="MobiDB-lite"/>
    </source>
</evidence>
<dbReference type="EMBL" id="LAZR01063425">
    <property type="protein sequence ID" value="KKK59545.1"/>
    <property type="molecule type" value="Genomic_DNA"/>
</dbReference>